<evidence type="ECO:0000259" key="5">
    <source>
        <dbReference type="PROSITE" id="PS51181"/>
    </source>
</evidence>
<dbReference type="EC" id="3.1.3.67" evidence="1"/>
<dbReference type="PANTHER" id="PTHR12305">
    <property type="entry name" value="PHOSPHATASE WITH HOMOLOGY TO TENSIN"/>
    <property type="match status" value="1"/>
</dbReference>
<dbReference type="PROSITE" id="PS00383">
    <property type="entry name" value="TYR_PHOSPHATASE_1"/>
    <property type="match status" value="1"/>
</dbReference>
<dbReference type="GeneID" id="55972849"/>
<keyword evidence="2" id="KW-0378">Hydrolase</keyword>
<evidence type="ECO:0000256" key="3">
    <source>
        <dbReference type="SAM" id="MobiDB-lite"/>
    </source>
</evidence>
<dbReference type="Gene3D" id="3.90.190.10">
    <property type="entry name" value="Protein tyrosine phosphatase superfamily"/>
    <property type="match status" value="1"/>
</dbReference>
<dbReference type="PROSITE" id="PS51181">
    <property type="entry name" value="PPASE_TENSIN"/>
    <property type="match status" value="1"/>
</dbReference>
<dbReference type="PROSITE" id="PS50056">
    <property type="entry name" value="TYR_PHOSPHATASE_2"/>
    <property type="match status" value="1"/>
</dbReference>
<reference evidence="6" key="1">
    <citation type="submission" date="2020-03" db="EMBL/GenBank/DDBJ databases">
        <title>Site-based positive gene gene selection in Geosmithia morbida across the United States reveals a broad range of putative effectors and factors for local host and environmental adapation.</title>
        <authorList>
            <person name="Onufrak A."/>
            <person name="Murdoch R.W."/>
            <person name="Gazis R."/>
            <person name="Huff M."/>
            <person name="Staton M."/>
            <person name="Klingeman W."/>
            <person name="Hadziabdic D."/>
        </authorList>
    </citation>
    <scope>NUCLEOTIDE SEQUENCE</scope>
    <source>
        <strain evidence="6">1262</strain>
    </source>
</reference>
<dbReference type="OrthoDB" id="16692at2759"/>
<sequence length="598" mass="64147">MERQTFIIMASLLRQIVAGPRTRHPQADLDLCYVTDNIIVTSGPSQAYPQLAYRNPLQQLVNFLDSQHGTDWAIWEFRAEGTGYPDEAVYGRVRHYPFPDHHPPPFRLVPMMMASMRNWLKGGELHVEGDAGGAAVAGGSAGAADARDADGRGSADGKELAGIKESKRVAVVHCKAGKGRSGTVSCSYLIAEEGWTAEDALQRFTQRRMRPQFGAGVTIPSQLRWVGYVDRWTRGGKLYVDRPIEIVELRVVGLRNGVRLDVEGFEDEGKRIVSLHTFDRSERRIVHGDPPDGGGLADAVWDLAGYPAAKAPAQADLAEAANDERPGGGADTAPSTSTKLDLLRKQSTKLIRMASAASIFKGGGGTSTTAAAAAPAAEEGKTPESGGEQQQQQQHRQQSSSASSFVTDEEPGGKSVVFRPKTPIIVPNSDVNISVERRNRARKGMGLTVTTAVGHVWFNAYFEGGGPEKEKDGGRPDTEGVFSIAWEAMDGIKGTSRKGTRALDSLEVVWRVAGSSDGEVVREPAQGDPVPEPEAADWKGGAEAEQRTEDVTGDGNGEEDSHDEEEHGGGKGVEDMTETASMDGVKTSGPGGEELPRR</sequence>
<protein>
    <recommendedName>
        <fullName evidence="1">phosphatidylinositol-3,4,5-trisphosphate 3-phosphatase</fullName>
        <ecNumber evidence="1">3.1.3.67</ecNumber>
    </recommendedName>
</protein>
<keyword evidence="7" id="KW-1185">Reference proteome</keyword>
<accession>A0A9P5D425</accession>
<feature type="region of interest" description="Disordered" evidence="3">
    <location>
        <begin position="516"/>
        <end position="598"/>
    </location>
</feature>
<feature type="domain" description="Phosphatase tensin-type" evidence="5">
    <location>
        <begin position="20"/>
        <end position="236"/>
    </location>
</feature>
<dbReference type="GO" id="GO:0005634">
    <property type="term" value="C:nucleus"/>
    <property type="evidence" value="ECO:0007669"/>
    <property type="project" value="TreeGrafter"/>
</dbReference>
<dbReference type="Pfam" id="PF00782">
    <property type="entry name" value="DSPc"/>
    <property type="match status" value="1"/>
</dbReference>
<organism evidence="6 7">
    <name type="scientific">Geosmithia morbida</name>
    <dbReference type="NCBI Taxonomy" id="1094350"/>
    <lineage>
        <taxon>Eukaryota</taxon>
        <taxon>Fungi</taxon>
        <taxon>Dikarya</taxon>
        <taxon>Ascomycota</taxon>
        <taxon>Pezizomycotina</taxon>
        <taxon>Sordariomycetes</taxon>
        <taxon>Hypocreomycetidae</taxon>
        <taxon>Hypocreales</taxon>
        <taxon>Bionectriaceae</taxon>
        <taxon>Geosmithia</taxon>
    </lineage>
</organism>
<dbReference type="GO" id="GO:0051896">
    <property type="term" value="P:regulation of phosphatidylinositol 3-kinase/protein kinase B signal transduction"/>
    <property type="evidence" value="ECO:0007669"/>
    <property type="project" value="TreeGrafter"/>
</dbReference>
<feature type="compositionally biased region" description="Basic and acidic residues" evidence="3">
    <location>
        <begin position="145"/>
        <end position="159"/>
    </location>
</feature>
<dbReference type="GO" id="GO:0042995">
    <property type="term" value="C:cell projection"/>
    <property type="evidence" value="ECO:0007669"/>
    <property type="project" value="TreeGrafter"/>
</dbReference>
<dbReference type="InterPro" id="IPR029021">
    <property type="entry name" value="Prot-tyrosine_phosphatase-like"/>
</dbReference>
<dbReference type="GO" id="GO:0043491">
    <property type="term" value="P:phosphatidylinositol 3-kinase/protein kinase B signal transduction"/>
    <property type="evidence" value="ECO:0007669"/>
    <property type="project" value="TreeGrafter"/>
</dbReference>
<dbReference type="InterPro" id="IPR029023">
    <property type="entry name" value="Tensin_phosphatase"/>
</dbReference>
<proteinExistence type="predicted"/>
<feature type="region of interest" description="Disordered" evidence="3">
    <location>
        <begin position="314"/>
        <end position="341"/>
    </location>
</feature>
<dbReference type="EMBL" id="JAANYQ010000007">
    <property type="protein sequence ID" value="KAF4123076.1"/>
    <property type="molecule type" value="Genomic_DNA"/>
</dbReference>
<dbReference type="SUPFAM" id="SSF52799">
    <property type="entry name" value="(Phosphotyrosine protein) phosphatases II"/>
    <property type="match status" value="1"/>
</dbReference>
<dbReference type="GO" id="GO:0005886">
    <property type="term" value="C:plasma membrane"/>
    <property type="evidence" value="ECO:0007669"/>
    <property type="project" value="TreeGrafter"/>
</dbReference>
<dbReference type="InterPro" id="IPR000340">
    <property type="entry name" value="Dual-sp_phosphatase_cat-dom"/>
</dbReference>
<feature type="compositionally biased region" description="Low complexity" evidence="3">
    <location>
        <begin position="389"/>
        <end position="404"/>
    </location>
</feature>
<feature type="compositionally biased region" description="Basic and acidic residues" evidence="3">
    <location>
        <begin position="564"/>
        <end position="574"/>
    </location>
</feature>
<dbReference type="Proteomes" id="UP000749293">
    <property type="component" value="Unassembled WGS sequence"/>
</dbReference>
<dbReference type="GO" id="GO:0046856">
    <property type="term" value="P:phosphatidylinositol dephosphorylation"/>
    <property type="evidence" value="ECO:0007669"/>
    <property type="project" value="TreeGrafter"/>
</dbReference>
<evidence type="ECO:0000256" key="2">
    <source>
        <dbReference type="ARBA" id="ARBA00022801"/>
    </source>
</evidence>
<dbReference type="AlphaFoldDB" id="A0A9P5D425"/>
<dbReference type="RefSeq" id="XP_035321728.1">
    <property type="nucleotide sequence ID" value="XM_035468594.1"/>
</dbReference>
<feature type="compositionally biased region" description="Basic and acidic residues" evidence="3">
    <location>
        <begin position="536"/>
        <end position="550"/>
    </location>
</feature>
<evidence type="ECO:0000313" key="7">
    <source>
        <dbReference type="Proteomes" id="UP000749293"/>
    </source>
</evidence>
<dbReference type="InterPro" id="IPR051281">
    <property type="entry name" value="Dual-spec_lipid-protein_phosph"/>
</dbReference>
<feature type="compositionally biased region" description="Low complexity" evidence="3">
    <location>
        <begin position="367"/>
        <end position="377"/>
    </location>
</feature>
<comment type="caution">
    <text evidence="6">The sequence shown here is derived from an EMBL/GenBank/DDBJ whole genome shotgun (WGS) entry which is preliminary data.</text>
</comment>
<evidence type="ECO:0000256" key="1">
    <source>
        <dbReference type="ARBA" id="ARBA00013015"/>
    </source>
</evidence>
<feature type="domain" description="Tyrosine specific protein phosphatases" evidence="4">
    <location>
        <begin position="165"/>
        <end position="208"/>
    </location>
</feature>
<evidence type="ECO:0000259" key="4">
    <source>
        <dbReference type="PROSITE" id="PS50056"/>
    </source>
</evidence>
<dbReference type="GO" id="GO:0004725">
    <property type="term" value="F:protein tyrosine phosphatase activity"/>
    <property type="evidence" value="ECO:0007669"/>
    <property type="project" value="TreeGrafter"/>
</dbReference>
<gene>
    <name evidence="6" type="ORF">GMORB2_6624</name>
</gene>
<feature type="region of interest" description="Disordered" evidence="3">
    <location>
        <begin position="361"/>
        <end position="419"/>
    </location>
</feature>
<feature type="region of interest" description="Disordered" evidence="3">
    <location>
        <begin position="137"/>
        <end position="159"/>
    </location>
</feature>
<dbReference type="InterPro" id="IPR016130">
    <property type="entry name" value="Tyr_Pase_AS"/>
</dbReference>
<dbReference type="GO" id="GO:0016314">
    <property type="term" value="F:phosphatidylinositol-3,4,5-trisphosphate 3-phosphatase activity"/>
    <property type="evidence" value="ECO:0007669"/>
    <property type="project" value="UniProtKB-EC"/>
</dbReference>
<name>A0A9P5D425_9HYPO</name>
<dbReference type="GO" id="GO:0005829">
    <property type="term" value="C:cytosol"/>
    <property type="evidence" value="ECO:0007669"/>
    <property type="project" value="TreeGrafter"/>
</dbReference>
<evidence type="ECO:0000313" key="6">
    <source>
        <dbReference type="EMBL" id="KAF4123076.1"/>
    </source>
</evidence>
<dbReference type="InterPro" id="IPR000387">
    <property type="entry name" value="Tyr_Pase_dom"/>
</dbReference>
<dbReference type="PANTHER" id="PTHR12305:SF81">
    <property type="entry name" value="PHOSPHATIDYLINOSITOL 3,4,5-TRISPHOSPHATE 3-PHOSPHATASE AND DUAL-SPECIFICITY PROTEIN PHOSPHATASE PTEN"/>
    <property type="match status" value="1"/>
</dbReference>